<sequence>MTDIHEMSADTQVALMAQGKLSAEELMRATLTRIGEVNGALNAIVALRDADELLAEARAADQVSGRGALHGLPVAVKDLADVAGLVTSEGSPVFAGKVAKTDALHVARMRAAGAIFIGKTNTPEFGLGSHTFNPVHGVTRNPYDEGLTCGGSSGGAAVALASGMVSIADGSDMMGSLRNPAGWNNIYGFRPSWGRVPAEPAGDMYLHRLSTNGPMARCPADLALLLNVIAGPDPRQPGVFAEETFSAKATDLRGKRIGWLGDWGGVWPMEPGILDLCQAALNVFEKAGCEVELVPMPFSREALWESWTTLRSWSIWADLKPLMQVPETHRQIKDTGVWEAERGAALSAEQVQQASEMRSAWFRTAAALFDRYDALAAPTAQVWPFSVDQPYPTEIAGQGMDTYHRWMELVIPASLIGLPALAVPAGFGTNGLPMGLQVIGRYGNDQALLTLAETYHHETLWPQRHPPKR</sequence>
<evidence type="ECO:0000259" key="1">
    <source>
        <dbReference type="Pfam" id="PF01425"/>
    </source>
</evidence>
<dbReference type="GO" id="GO:0047680">
    <property type="term" value="F:aryl-acylamidase activity"/>
    <property type="evidence" value="ECO:0007669"/>
    <property type="project" value="UniProtKB-EC"/>
</dbReference>
<evidence type="ECO:0000313" key="2">
    <source>
        <dbReference type="EMBL" id="SMC13195.1"/>
    </source>
</evidence>
<name>A0A1X7BUG4_9RHOB</name>
<dbReference type="NCBIfam" id="NF005686">
    <property type="entry name" value="PRK07486.1"/>
    <property type="match status" value="1"/>
</dbReference>
<dbReference type="AlphaFoldDB" id="A0A1X7BUG4"/>
<dbReference type="InterPro" id="IPR036928">
    <property type="entry name" value="AS_sf"/>
</dbReference>
<keyword evidence="2" id="KW-0378">Hydrolase</keyword>
<dbReference type="InterPro" id="IPR000120">
    <property type="entry name" value="Amidase"/>
</dbReference>
<evidence type="ECO:0000313" key="3">
    <source>
        <dbReference type="Proteomes" id="UP000193224"/>
    </source>
</evidence>
<dbReference type="OrthoDB" id="9777859at2"/>
<gene>
    <name evidence="2" type="primary">aam_2</name>
    <name evidence="2" type="ORF">ROA7745_03036</name>
</gene>
<dbReference type="Gene3D" id="3.90.1300.10">
    <property type="entry name" value="Amidase signature (AS) domain"/>
    <property type="match status" value="1"/>
</dbReference>
<keyword evidence="3" id="KW-1185">Reference proteome</keyword>
<dbReference type="InterPro" id="IPR023631">
    <property type="entry name" value="Amidase_dom"/>
</dbReference>
<dbReference type="SUPFAM" id="SSF75304">
    <property type="entry name" value="Amidase signature (AS) enzymes"/>
    <property type="match status" value="1"/>
</dbReference>
<dbReference type="Proteomes" id="UP000193224">
    <property type="component" value="Unassembled WGS sequence"/>
</dbReference>
<feature type="domain" description="Amidase" evidence="1">
    <location>
        <begin position="25"/>
        <end position="449"/>
    </location>
</feature>
<dbReference type="RefSeq" id="WP_085801147.1">
    <property type="nucleotide sequence ID" value="NZ_FWXB01000012.1"/>
</dbReference>
<protein>
    <submittedName>
        <fullName evidence="2">Acylamidase</fullName>
        <ecNumber evidence="2">3.5.1.13</ecNumber>
    </submittedName>
</protein>
<dbReference type="PANTHER" id="PTHR11895">
    <property type="entry name" value="TRANSAMIDASE"/>
    <property type="match status" value="1"/>
</dbReference>
<reference evidence="2 3" key="1">
    <citation type="submission" date="2017-03" db="EMBL/GenBank/DDBJ databases">
        <authorList>
            <person name="Afonso C.L."/>
            <person name="Miller P.J."/>
            <person name="Scott M.A."/>
            <person name="Spackman E."/>
            <person name="Goraichik I."/>
            <person name="Dimitrov K.M."/>
            <person name="Suarez D.L."/>
            <person name="Swayne D.E."/>
        </authorList>
    </citation>
    <scope>NUCLEOTIDE SEQUENCE [LARGE SCALE GENOMIC DNA]</scope>
    <source>
        <strain evidence="2 3">CECT 7745</strain>
    </source>
</reference>
<organism evidence="2 3">
    <name type="scientific">Roseovarius aestuarii</name>
    <dbReference type="NCBI Taxonomy" id="475083"/>
    <lineage>
        <taxon>Bacteria</taxon>
        <taxon>Pseudomonadati</taxon>
        <taxon>Pseudomonadota</taxon>
        <taxon>Alphaproteobacteria</taxon>
        <taxon>Rhodobacterales</taxon>
        <taxon>Roseobacteraceae</taxon>
        <taxon>Roseovarius</taxon>
    </lineage>
</organism>
<accession>A0A1X7BUG4</accession>
<proteinExistence type="predicted"/>
<dbReference type="EMBL" id="FWXB01000012">
    <property type="protein sequence ID" value="SMC13195.1"/>
    <property type="molecule type" value="Genomic_DNA"/>
</dbReference>
<dbReference type="PANTHER" id="PTHR11895:SF76">
    <property type="entry name" value="INDOLEACETAMIDE HYDROLASE"/>
    <property type="match status" value="1"/>
</dbReference>
<dbReference type="EC" id="3.5.1.13" evidence="2"/>
<dbReference type="Pfam" id="PF01425">
    <property type="entry name" value="Amidase"/>
    <property type="match status" value="1"/>
</dbReference>